<evidence type="ECO:0000256" key="1">
    <source>
        <dbReference type="SAM" id="SignalP"/>
    </source>
</evidence>
<reference evidence="3" key="1">
    <citation type="journal article" date="2019" name="Int. J. Syst. Evol. Microbiol.">
        <title>The Global Catalogue of Microorganisms (GCM) 10K type strain sequencing project: providing services to taxonomists for standard genome sequencing and annotation.</title>
        <authorList>
            <consortium name="The Broad Institute Genomics Platform"/>
            <consortium name="The Broad Institute Genome Sequencing Center for Infectious Disease"/>
            <person name="Wu L."/>
            <person name="Ma J."/>
        </authorList>
    </citation>
    <scope>NUCLEOTIDE SEQUENCE [LARGE SCALE GENOMIC DNA]</scope>
    <source>
        <strain evidence="3">KCTC 42456</strain>
    </source>
</reference>
<evidence type="ECO:0000313" key="3">
    <source>
        <dbReference type="Proteomes" id="UP001597546"/>
    </source>
</evidence>
<dbReference type="Proteomes" id="UP001597546">
    <property type="component" value="Unassembled WGS sequence"/>
</dbReference>
<gene>
    <name evidence="2" type="ORF">ACFSSE_02620</name>
</gene>
<feature type="signal peptide" evidence="1">
    <location>
        <begin position="1"/>
        <end position="22"/>
    </location>
</feature>
<keyword evidence="3" id="KW-1185">Reference proteome</keyword>
<proteinExistence type="predicted"/>
<evidence type="ECO:0000313" key="2">
    <source>
        <dbReference type="EMBL" id="MFD2730586.1"/>
    </source>
</evidence>
<evidence type="ECO:0008006" key="4">
    <source>
        <dbReference type="Google" id="ProtNLM"/>
    </source>
</evidence>
<protein>
    <recommendedName>
        <fullName evidence="4">Lipocalin-like domain-containing protein</fullName>
    </recommendedName>
</protein>
<comment type="caution">
    <text evidence="2">The sequence shown here is derived from an EMBL/GenBank/DDBJ whole genome shotgun (WGS) entry which is preliminary data.</text>
</comment>
<dbReference type="EMBL" id="JBHULV010000008">
    <property type="protein sequence ID" value="MFD2730586.1"/>
    <property type="molecule type" value="Genomic_DNA"/>
</dbReference>
<feature type="chain" id="PRO_5046755207" description="Lipocalin-like domain-containing protein" evidence="1">
    <location>
        <begin position="23"/>
        <end position="161"/>
    </location>
</feature>
<keyword evidence="1" id="KW-0732">Signal</keyword>
<accession>A0ABW5TMT9</accession>
<name>A0ABW5TMT9_9SPHI</name>
<dbReference type="RefSeq" id="WP_379040636.1">
    <property type="nucleotide sequence ID" value="NZ_JBHSKW010000005.1"/>
</dbReference>
<sequence length="161" mass="17484">MKKVILTTLSFCLMAIIISSCASKNAASTNYKVSKGTISNTWTVNNVSLEGFPAGYQIKNAFDMAPYQNFTGSIWKLYGGNSGIITLSNGTTQNIYWSLINNGTNPIFQFKKVDDGEKAREVTDGYQLNIDAASKDALTVSSPFTLPNGNTARIVYNLSAQ</sequence>
<organism evidence="2 3">
    <name type="scientific">Pedobacter alpinus</name>
    <dbReference type="NCBI Taxonomy" id="1590643"/>
    <lineage>
        <taxon>Bacteria</taxon>
        <taxon>Pseudomonadati</taxon>
        <taxon>Bacteroidota</taxon>
        <taxon>Sphingobacteriia</taxon>
        <taxon>Sphingobacteriales</taxon>
        <taxon>Sphingobacteriaceae</taxon>
        <taxon>Pedobacter</taxon>
    </lineage>
</organism>
<dbReference type="PROSITE" id="PS51257">
    <property type="entry name" value="PROKAR_LIPOPROTEIN"/>
    <property type="match status" value="1"/>
</dbReference>